<feature type="domain" description="F-box" evidence="1">
    <location>
        <begin position="1"/>
        <end position="43"/>
    </location>
</feature>
<evidence type="ECO:0000313" key="2">
    <source>
        <dbReference type="EMBL" id="KZV92330.1"/>
    </source>
</evidence>
<evidence type="ECO:0000313" key="3">
    <source>
        <dbReference type="Proteomes" id="UP000077266"/>
    </source>
</evidence>
<protein>
    <recommendedName>
        <fullName evidence="1">F-box domain-containing protein</fullName>
    </recommendedName>
</protein>
<sequence length="361" mass="40843">MRSLPVELYSEIVQYLDRSDLAAVSASTRDFQALATRLLYRHITFNKDSSVRQIIQLFMTIDNRTAYIAPLVQRLELDWTARSDRGGPIASMLHADLPRMSGLTYLAVSPALDIFTWAFDDVTIPALREFHLANWFKLDRGFLARHPLLERLSLGEYNGGHRPFRDPVPQGLEYLRMSSAAYALALLKRLPHGKDAKLQRLDLGAASYRNPEPEERLAILRLLQDSFPTTSQVNIFGMYAMDVLKDPHATPVKHVTRAGVPCYQHGVRSYREDELRGILVGVARLFPNVRTLDFLGGENGFGHNPLSYRDIARLVEAVDGFGAVELVVFPRGEAFSRIGPNVFEPRPSRVDDYPQILWPDL</sequence>
<dbReference type="AlphaFoldDB" id="A0A165HQV7"/>
<dbReference type="OrthoDB" id="3178870at2759"/>
<dbReference type="PROSITE" id="PS50181">
    <property type="entry name" value="FBOX"/>
    <property type="match status" value="1"/>
</dbReference>
<keyword evidence="3" id="KW-1185">Reference proteome</keyword>
<name>A0A165HQV7_EXIGL</name>
<dbReference type="InParanoid" id="A0A165HQV7"/>
<organism evidence="2 3">
    <name type="scientific">Exidia glandulosa HHB12029</name>
    <dbReference type="NCBI Taxonomy" id="1314781"/>
    <lineage>
        <taxon>Eukaryota</taxon>
        <taxon>Fungi</taxon>
        <taxon>Dikarya</taxon>
        <taxon>Basidiomycota</taxon>
        <taxon>Agaricomycotina</taxon>
        <taxon>Agaricomycetes</taxon>
        <taxon>Auriculariales</taxon>
        <taxon>Exidiaceae</taxon>
        <taxon>Exidia</taxon>
    </lineage>
</organism>
<proteinExistence type="predicted"/>
<dbReference type="Proteomes" id="UP000077266">
    <property type="component" value="Unassembled WGS sequence"/>
</dbReference>
<dbReference type="EMBL" id="KV426010">
    <property type="protein sequence ID" value="KZV92330.1"/>
    <property type="molecule type" value="Genomic_DNA"/>
</dbReference>
<reference evidence="2 3" key="1">
    <citation type="journal article" date="2016" name="Mol. Biol. Evol.">
        <title>Comparative Genomics of Early-Diverging Mushroom-Forming Fungi Provides Insights into the Origins of Lignocellulose Decay Capabilities.</title>
        <authorList>
            <person name="Nagy L.G."/>
            <person name="Riley R."/>
            <person name="Tritt A."/>
            <person name="Adam C."/>
            <person name="Daum C."/>
            <person name="Floudas D."/>
            <person name="Sun H."/>
            <person name="Yadav J.S."/>
            <person name="Pangilinan J."/>
            <person name="Larsson K.H."/>
            <person name="Matsuura K."/>
            <person name="Barry K."/>
            <person name="Labutti K."/>
            <person name="Kuo R."/>
            <person name="Ohm R.A."/>
            <person name="Bhattacharya S.S."/>
            <person name="Shirouzu T."/>
            <person name="Yoshinaga Y."/>
            <person name="Martin F.M."/>
            <person name="Grigoriev I.V."/>
            <person name="Hibbett D.S."/>
        </authorList>
    </citation>
    <scope>NUCLEOTIDE SEQUENCE [LARGE SCALE GENOMIC DNA]</scope>
    <source>
        <strain evidence="2 3">HHB12029</strain>
    </source>
</reference>
<gene>
    <name evidence="2" type="ORF">EXIGLDRAFT_718423</name>
</gene>
<accession>A0A165HQV7</accession>
<evidence type="ECO:0000259" key="1">
    <source>
        <dbReference type="PROSITE" id="PS50181"/>
    </source>
</evidence>
<dbReference type="InterPro" id="IPR001810">
    <property type="entry name" value="F-box_dom"/>
</dbReference>
<dbReference type="Pfam" id="PF12937">
    <property type="entry name" value="F-box-like"/>
    <property type="match status" value="1"/>
</dbReference>